<evidence type="ECO:0000259" key="1">
    <source>
        <dbReference type="PROSITE" id="PS50181"/>
    </source>
</evidence>
<comment type="caution">
    <text evidence="2">The sequence shown here is derived from an EMBL/GenBank/DDBJ whole genome shotgun (WGS) entry which is preliminary data.</text>
</comment>
<keyword evidence="3" id="KW-1185">Reference proteome</keyword>
<dbReference type="Proteomes" id="UP000518752">
    <property type="component" value="Unassembled WGS sequence"/>
</dbReference>
<dbReference type="OrthoDB" id="2886361at2759"/>
<protein>
    <recommendedName>
        <fullName evidence="1">F-box domain-containing protein</fullName>
    </recommendedName>
</protein>
<proteinExistence type="predicted"/>
<dbReference type="InterPro" id="IPR001810">
    <property type="entry name" value="F-box_dom"/>
</dbReference>
<evidence type="ECO:0000313" key="3">
    <source>
        <dbReference type="Proteomes" id="UP000518752"/>
    </source>
</evidence>
<gene>
    <name evidence="2" type="ORF">D9757_004177</name>
</gene>
<evidence type="ECO:0000313" key="2">
    <source>
        <dbReference type="EMBL" id="KAF5389625.1"/>
    </source>
</evidence>
<accession>A0A8H5HUV6</accession>
<reference evidence="2 3" key="1">
    <citation type="journal article" date="2020" name="ISME J.">
        <title>Uncovering the hidden diversity of litter-decomposition mechanisms in mushroom-forming fungi.</title>
        <authorList>
            <person name="Floudas D."/>
            <person name="Bentzer J."/>
            <person name="Ahren D."/>
            <person name="Johansson T."/>
            <person name="Persson P."/>
            <person name="Tunlid A."/>
        </authorList>
    </citation>
    <scope>NUCLEOTIDE SEQUENCE [LARGE SCALE GENOMIC DNA]</scope>
    <source>
        <strain evidence="2 3">CBS 406.79</strain>
    </source>
</reference>
<name>A0A8H5HUV6_9AGAR</name>
<sequence>MIDPCFNLFSHMVLQYSHRHGRLLRSKSYVLANWTLSATSMPGLVNLPLDTLFELVALLDVYDSLSLSLVSHKLYGLRSLTSYWHVLVRTLQLSSVPLACPPHSELIPNLDLQALVLRTLNRQRILLSSSPRPIRVHKYLQWTRSIDSICSVDGTEMYLTCDINDGMAKCWDLSKGKILGEVYVGRNILAKSTLPLATGKFLVCLLVAESLQEFVANSVVCLEVEYELDPNSTHPSSFSYHNVKLSIRHRSPLDSTYPAMYPSCAINADGILAVVKMATTIHIIGINMVNGARCVVDTDLTELEIDSVDVSFNNQDLFLAATNPRASWVYRCSKDYLPYNLSPVNQRRQLELSKIPPILTSTNYSFERCGFYASSARNFAMTAYYATDSQAQEYTECCFWDMDLKQTEAELAHRVRLPGLQFFEVPCSGSESGTWGVFVCDTDVNTGATSVGHDFEVDVGVTALSAGAGATTHATALAKVEILLMHYDPFARTSTLYRPQIPSLFSDVSTTRPEQPYSWIDDIKSLEFDERLGVLYIMLNSLEGGVLCAVEFV</sequence>
<dbReference type="EMBL" id="JAACJN010000021">
    <property type="protein sequence ID" value="KAF5389625.1"/>
    <property type="molecule type" value="Genomic_DNA"/>
</dbReference>
<dbReference type="PROSITE" id="PS50181">
    <property type="entry name" value="FBOX"/>
    <property type="match status" value="1"/>
</dbReference>
<organism evidence="2 3">
    <name type="scientific">Collybiopsis confluens</name>
    <dbReference type="NCBI Taxonomy" id="2823264"/>
    <lineage>
        <taxon>Eukaryota</taxon>
        <taxon>Fungi</taxon>
        <taxon>Dikarya</taxon>
        <taxon>Basidiomycota</taxon>
        <taxon>Agaricomycotina</taxon>
        <taxon>Agaricomycetes</taxon>
        <taxon>Agaricomycetidae</taxon>
        <taxon>Agaricales</taxon>
        <taxon>Marasmiineae</taxon>
        <taxon>Omphalotaceae</taxon>
        <taxon>Collybiopsis</taxon>
    </lineage>
</organism>
<dbReference type="AlphaFoldDB" id="A0A8H5HUV6"/>
<feature type="domain" description="F-box" evidence="1">
    <location>
        <begin position="41"/>
        <end position="87"/>
    </location>
</feature>